<evidence type="ECO:0000256" key="3">
    <source>
        <dbReference type="ARBA" id="ARBA00032446"/>
    </source>
</evidence>
<comment type="similarity">
    <text evidence="1">Belongs to the KAE1 / TsaD family. TsaB subfamily.</text>
</comment>
<evidence type="ECO:0000259" key="4">
    <source>
        <dbReference type="Pfam" id="PF00814"/>
    </source>
</evidence>
<dbReference type="GO" id="GO:0005829">
    <property type="term" value="C:cytosol"/>
    <property type="evidence" value="ECO:0007669"/>
    <property type="project" value="TreeGrafter"/>
</dbReference>
<gene>
    <name evidence="5" type="primary">tsaB</name>
    <name evidence="5" type="ORF">D9V73_01545</name>
</gene>
<keyword evidence="5" id="KW-0808">Transferase</keyword>
<dbReference type="InterPro" id="IPR043129">
    <property type="entry name" value="ATPase_NBD"/>
</dbReference>
<evidence type="ECO:0000256" key="2">
    <source>
        <dbReference type="ARBA" id="ARBA00019012"/>
    </source>
</evidence>
<feature type="domain" description="Gcp-like" evidence="4">
    <location>
        <begin position="34"/>
        <end position="137"/>
    </location>
</feature>
<protein>
    <recommendedName>
        <fullName evidence="2">tRNA threonylcarbamoyladenosine biosynthesis protein TsaB</fullName>
    </recommendedName>
    <alternativeName>
        <fullName evidence="3">t(6)A37 threonylcarbamoyladenosine biosynthesis protein TsaB</fullName>
    </alternativeName>
</protein>
<dbReference type="SUPFAM" id="SSF53067">
    <property type="entry name" value="Actin-like ATPase domain"/>
    <property type="match status" value="2"/>
</dbReference>
<dbReference type="PANTHER" id="PTHR11735">
    <property type="entry name" value="TRNA N6-ADENOSINE THREONYLCARBAMOYLTRANSFERASE"/>
    <property type="match status" value="1"/>
</dbReference>
<dbReference type="GO" id="GO:0002949">
    <property type="term" value="P:tRNA threonylcarbamoyladenosine modification"/>
    <property type="evidence" value="ECO:0007669"/>
    <property type="project" value="InterPro"/>
</dbReference>
<dbReference type="NCBIfam" id="TIGR03725">
    <property type="entry name" value="T6A_YeaZ"/>
    <property type="match status" value="1"/>
</dbReference>
<organism evidence="5 6">
    <name type="scientific">Buchnera aphidicola subsp. Melaphis rhois</name>
    <dbReference type="NCBI Taxonomy" id="118103"/>
    <lineage>
        <taxon>Bacteria</taxon>
        <taxon>Pseudomonadati</taxon>
        <taxon>Pseudomonadota</taxon>
        <taxon>Gammaproteobacteria</taxon>
        <taxon>Enterobacterales</taxon>
        <taxon>Erwiniaceae</taxon>
        <taxon>Buchnera</taxon>
    </lineage>
</organism>
<dbReference type="Pfam" id="PF00814">
    <property type="entry name" value="TsaD"/>
    <property type="match status" value="1"/>
</dbReference>
<dbReference type="EMBL" id="CP033004">
    <property type="protein sequence ID" value="QCI23327.1"/>
    <property type="molecule type" value="Genomic_DNA"/>
</dbReference>
<dbReference type="Gene3D" id="3.30.420.40">
    <property type="match status" value="2"/>
</dbReference>
<dbReference type="Proteomes" id="UP000298566">
    <property type="component" value="Chromosome"/>
</dbReference>
<dbReference type="RefSeq" id="WP_158336527.1">
    <property type="nucleotide sequence ID" value="NZ_CP033004.1"/>
</dbReference>
<evidence type="ECO:0000313" key="5">
    <source>
        <dbReference type="EMBL" id="QCI23327.1"/>
    </source>
</evidence>
<dbReference type="GO" id="GO:0016740">
    <property type="term" value="F:transferase activity"/>
    <property type="evidence" value="ECO:0007669"/>
    <property type="project" value="UniProtKB-KW"/>
</dbReference>
<dbReference type="InterPro" id="IPR022496">
    <property type="entry name" value="T6A_TsaB"/>
</dbReference>
<name>A0A4D6Y2K4_BUCMH</name>
<dbReference type="AlphaFoldDB" id="A0A4D6Y2K4"/>
<dbReference type="OrthoDB" id="9809995at2"/>
<proteinExistence type="inferred from homology"/>
<evidence type="ECO:0000313" key="6">
    <source>
        <dbReference type="Proteomes" id="UP000298566"/>
    </source>
</evidence>
<evidence type="ECO:0000256" key="1">
    <source>
        <dbReference type="ARBA" id="ARBA00010493"/>
    </source>
</evidence>
<dbReference type="InterPro" id="IPR000905">
    <property type="entry name" value="Gcp-like_dom"/>
</dbReference>
<sequence length="226" mass="25693">MNTSKTILAFDASISDCSVSLLYKSNVYSKNKKCDKNQTQYILPMIKTILNVNSVNLSEIDILTISKGPGSFVGIRTTIAIAQGLALGLNIPIFALSTSRIIAEYAWNTFKLNKILVVLKINKSKIYLAKYTKNTRQNWIKKQYEGMCTIEEITKILSSLKKNWIIIGNVLELFSKNILKKNLILKNISSLKSQFIISLYLSSTRYQKHKSYFDISPIYFPKEVNS</sequence>
<reference evidence="5 6" key="1">
    <citation type="submission" date="2018-10" db="EMBL/GenBank/DDBJ databases">
        <title>Comparative functional genomics of the obligate endosymbiont Buchnera aphidicola.</title>
        <authorList>
            <person name="Chong R.A."/>
        </authorList>
    </citation>
    <scope>NUCLEOTIDE SEQUENCE [LARGE SCALE GENOMIC DNA]</scope>
    <source>
        <strain evidence="5 6">Mrh</strain>
    </source>
</reference>
<dbReference type="PANTHER" id="PTHR11735:SF11">
    <property type="entry name" value="TRNA THREONYLCARBAMOYLADENOSINE BIOSYNTHESIS PROTEIN TSAB"/>
    <property type="match status" value="1"/>
</dbReference>
<accession>A0A4D6Y2K4</accession>